<dbReference type="Pfam" id="PF02050">
    <property type="entry name" value="FliJ"/>
    <property type="match status" value="1"/>
</dbReference>
<keyword evidence="12" id="KW-0966">Cell projection</keyword>
<evidence type="ECO:0000256" key="2">
    <source>
        <dbReference type="ARBA" id="ARBA00010004"/>
    </source>
</evidence>
<evidence type="ECO:0000256" key="5">
    <source>
        <dbReference type="ARBA" id="ARBA00022475"/>
    </source>
</evidence>
<dbReference type="PATRIC" id="fig|453.4.peg.3303"/>
<dbReference type="Gene3D" id="1.10.287.1700">
    <property type="match status" value="1"/>
</dbReference>
<dbReference type="GO" id="GO:0071973">
    <property type="term" value="P:bacterial-type flagellum-dependent cell motility"/>
    <property type="evidence" value="ECO:0007669"/>
    <property type="project" value="InterPro"/>
</dbReference>
<dbReference type="EMBL" id="UASS01000016">
    <property type="protein sequence ID" value="SPX61106.1"/>
    <property type="molecule type" value="Genomic_DNA"/>
</dbReference>
<gene>
    <name evidence="12" type="primary">fliJ</name>
    <name evidence="12" type="ORF">Lfee_3026</name>
    <name evidence="14" type="ORF">NCTC11978_01159</name>
    <name evidence="13" type="ORF">NCTC12022_01844</name>
</gene>
<dbReference type="EMBL" id="UGNY01000001">
    <property type="protein sequence ID" value="STX37981.1"/>
    <property type="molecule type" value="Genomic_DNA"/>
</dbReference>
<reference evidence="12 15" key="1">
    <citation type="submission" date="2015-11" db="EMBL/GenBank/DDBJ databases">
        <title>Genomic analysis of 38 Legionella species identifies large and diverse effector repertoires.</title>
        <authorList>
            <person name="Burstein D."/>
            <person name="Amaro F."/>
            <person name="Zusman T."/>
            <person name="Lifshitz Z."/>
            <person name="Cohen O."/>
            <person name="Gilbert J.A."/>
            <person name="Pupko T."/>
            <person name="Shuman H.A."/>
            <person name="Segal G."/>
        </authorList>
    </citation>
    <scope>NUCLEOTIDE SEQUENCE [LARGE SCALE GENOMIC DNA]</scope>
    <source>
        <strain evidence="12 15">WO-44C</strain>
    </source>
</reference>
<dbReference type="Proteomes" id="UP000251942">
    <property type="component" value="Unassembled WGS sequence"/>
</dbReference>
<evidence type="ECO:0000313" key="15">
    <source>
        <dbReference type="Proteomes" id="UP000054698"/>
    </source>
</evidence>
<dbReference type="EMBL" id="LNYB01000085">
    <property type="protein sequence ID" value="KTC95361.1"/>
    <property type="molecule type" value="Genomic_DNA"/>
</dbReference>
<dbReference type="GO" id="GO:0015031">
    <property type="term" value="P:protein transport"/>
    <property type="evidence" value="ECO:0007669"/>
    <property type="project" value="UniProtKB-KW"/>
</dbReference>
<evidence type="ECO:0000256" key="6">
    <source>
        <dbReference type="ARBA" id="ARBA00022500"/>
    </source>
</evidence>
<keyword evidence="12" id="KW-0969">Cilium</keyword>
<sequence>MKQRITRLLRILELKEQATRTAMEDLIRAREQFITGKMKHEQLLGYRHDYMQQLSNLGDAGCTVGRVRNRIDFIAQLDMALSQLNQQLAQFAKQRSKCETIYLQVKSEQDAVKKLIERVEQQQNLKRERAEQKESDEYAQKQWYSKNSTTNSTKRGD</sequence>
<dbReference type="InterPro" id="IPR053716">
    <property type="entry name" value="Flag_assembly_chemotaxis_eff"/>
</dbReference>
<feature type="compositionally biased region" description="Basic and acidic residues" evidence="11">
    <location>
        <begin position="123"/>
        <end position="139"/>
    </location>
</feature>
<evidence type="ECO:0000256" key="10">
    <source>
        <dbReference type="ARBA" id="ARBA00023225"/>
    </source>
</evidence>
<dbReference type="InterPro" id="IPR052570">
    <property type="entry name" value="FliJ"/>
</dbReference>
<keyword evidence="8" id="KW-0653">Protein transport</keyword>
<dbReference type="PANTHER" id="PTHR38786:SF1">
    <property type="entry name" value="FLAGELLAR FLIJ PROTEIN"/>
    <property type="match status" value="1"/>
</dbReference>
<evidence type="ECO:0000256" key="3">
    <source>
        <dbReference type="ARBA" id="ARBA00020392"/>
    </source>
</evidence>
<evidence type="ECO:0000313" key="17">
    <source>
        <dbReference type="Proteomes" id="UP000254033"/>
    </source>
</evidence>
<evidence type="ECO:0000256" key="4">
    <source>
        <dbReference type="ARBA" id="ARBA00022448"/>
    </source>
</evidence>
<comment type="similarity">
    <text evidence="2">Belongs to the FliJ family.</text>
</comment>
<accession>A0A0W0TIC2</accession>
<organism evidence="12 15">
    <name type="scientific">Legionella feeleii</name>
    <dbReference type="NCBI Taxonomy" id="453"/>
    <lineage>
        <taxon>Bacteria</taxon>
        <taxon>Pseudomonadati</taxon>
        <taxon>Pseudomonadota</taxon>
        <taxon>Gammaproteobacteria</taxon>
        <taxon>Legionellales</taxon>
        <taxon>Legionellaceae</taxon>
        <taxon>Legionella</taxon>
    </lineage>
</organism>
<keyword evidence="6" id="KW-0145">Chemotaxis</keyword>
<evidence type="ECO:0000313" key="12">
    <source>
        <dbReference type="EMBL" id="KTC95361.1"/>
    </source>
</evidence>
<dbReference type="GO" id="GO:0006935">
    <property type="term" value="P:chemotaxis"/>
    <property type="evidence" value="ECO:0007669"/>
    <property type="project" value="UniProtKB-KW"/>
</dbReference>
<name>A0A0W0TIC2_9GAMM</name>
<evidence type="ECO:0000256" key="11">
    <source>
        <dbReference type="SAM" id="MobiDB-lite"/>
    </source>
</evidence>
<evidence type="ECO:0000313" key="13">
    <source>
        <dbReference type="EMBL" id="SPX61106.1"/>
    </source>
</evidence>
<protein>
    <recommendedName>
        <fullName evidence="3">Flagellar FliJ protein</fullName>
    </recommendedName>
</protein>
<keyword evidence="10" id="KW-1006">Bacterial flagellum protein export</keyword>
<feature type="compositionally biased region" description="Polar residues" evidence="11">
    <location>
        <begin position="142"/>
        <end position="157"/>
    </location>
</feature>
<dbReference type="InterPro" id="IPR012823">
    <property type="entry name" value="Flagell_FliJ"/>
</dbReference>
<feature type="region of interest" description="Disordered" evidence="11">
    <location>
        <begin position="123"/>
        <end position="157"/>
    </location>
</feature>
<reference evidence="16 17" key="2">
    <citation type="submission" date="2018-06" db="EMBL/GenBank/DDBJ databases">
        <authorList>
            <consortium name="Pathogen Informatics"/>
            <person name="Doyle S."/>
        </authorList>
    </citation>
    <scope>NUCLEOTIDE SEQUENCE [LARGE SCALE GENOMIC DNA]</scope>
    <source>
        <strain evidence="14 17">NCTC11978</strain>
        <strain evidence="13 16">NCTC12022</strain>
    </source>
</reference>
<evidence type="ECO:0000313" key="16">
    <source>
        <dbReference type="Proteomes" id="UP000251942"/>
    </source>
</evidence>
<dbReference type="Proteomes" id="UP000254033">
    <property type="component" value="Unassembled WGS sequence"/>
</dbReference>
<dbReference type="OrthoDB" id="5650324at2"/>
<evidence type="ECO:0000256" key="9">
    <source>
        <dbReference type="ARBA" id="ARBA00023136"/>
    </source>
</evidence>
<dbReference type="PANTHER" id="PTHR38786">
    <property type="entry name" value="FLAGELLAR FLIJ PROTEIN"/>
    <property type="match status" value="1"/>
</dbReference>
<proteinExistence type="inferred from homology"/>
<evidence type="ECO:0000256" key="7">
    <source>
        <dbReference type="ARBA" id="ARBA00022795"/>
    </source>
</evidence>
<dbReference type="AlphaFoldDB" id="A0A0W0TIC2"/>
<dbReference type="Proteomes" id="UP000054698">
    <property type="component" value="Unassembled WGS sequence"/>
</dbReference>
<comment type="subcellular location">
    <subcellularLocation>
        <location evidence="1">Cell membrane</location>
        <topology evidence="1">Peripheral membrane protein</topology>
        <orientation evidence="1">Cytoplasmic side</orientation>
    </subcellularLocation>
</comment>
<keyword evidence="4" id="KW-0813">Transport</keyword>
<dbReference type="STRING" id="453.Lfee_3026"/>
<keyword evidence="15" id="KW-1185">Reference proteome</keyword>
<keyword evidence="9" id="KW-0472">Membrane</keyword>
<evidence type="ECO:0000313" key="14">
    <source>
        <dbReference type="EMBL" id="STX37981.1"/>
    </source>
</evidence>
<keyword evidence="12" id="KW-0282">Flagellum</keyword>
<dbReference type="GO" id="GO:0009288">
    <property type="term" value="C:bacterial-type flagellum"/>
    <property type="evidence" value="ECO:0007669"/>
    <property type="project" value="InterPro"/>
</dbReference>
<dbReference type="GO" id="GO:0005886">
    <property type="term" value="C:plasma membrane"/>
    <property type="evidence" value="ECO:0007669"/>
    <property type="project" value="UniProtKB-SubCell"/>
</dbReference>
<dbReference type="NCBIfam" id="TIGR02473">
    <property type="entry name" value="flagell_FliJ"/>
    <property type="match status" value="1"/>
</dbReference>
<dbReference type="GO" id="GO:0044781">
    <property type="term" value="P:bacterial-type flagellum organization"/>
    <property type="evidence" value="ECO:0007669"/>
    <property type="project" value="UniProtKB-KW"/>
</dbReference>
<evidence type="ECO:0000256" key="1">
    <source>
        <dbReference type="ARBA" id="ARBA00004413"/>
    </source>
</evidence>
<evidence type="ECO:0000256" key="8">
    <source>
        <dbReference type="ARBA" id="ARBA00022927"/>
    </source>
</evidence>
<keyword evidence="7" id="KW-1005">Bacterial flagellum biogenesis</keyword>
<dbReference type="RefSeq" id="WP_058447821.1">
    <property type="nucleotide sequence ID" value="NZ_CAAAHT010000032.1"/>
</dbReference>
<keyword evidence="5" id="KW-1003">Cell membrane</keyword>